<dbReference type="InterPro" id="IPR044822">
    <property type="entry name" value="Myb_DNA-bind_4"/>
</dbReference>
<dbReference type="PROSITE" id="PS50090">
    <property type="entry name" value="MYB_LIKE"/>
    <property type="match status" value="1"/>
</dbReference>
<accession>A0A8H3QW21</accession>
<dbReference type="Proteomes" id="UP000615446">
    <property type="component" value="Unassembled WGS sequence"/>
</dbReference>
<sequence length="158" mass="18233">MLVLGRSQALPQCDWLLIEIASQQVLLITHHEYCNQEIPSPFDAIDVDQSSTRSTSTFVNFNTPANKSTNRWTSSETRILIEDVAKQRHALQKVKDARERERIWDRIVANIQTSNIVSLALKERAKASIQQKWDELLQKYRDVKDIIERTGEDAVQND</sequence>
<name>A0A8H3QW21_9GLOM</name>
<dbReference type="InterPro" id="IPR001005">
    <property type="entry name" value="SANT/Myb"/>
</dbReference>
<reference evidence="2" key="1">
    <citation type="submission" date="2019-10" db="EMBL/GenBank/DDBJ databases">
        <title>Conservation and host-specific expression of non-tandemly repeated heterogenous ribosome RNA gene in arbuscular mycorrhizal fungi.</title>
        <authorList>
            <person name="Maeda T."/>
            <person name="Kobayashi Y."/>
            <person name="Nakagawa T."/>
            <person name="Ezawa T."/>
            <person name="Yamaguchi K."/>
            <person name="Bino T."/>
            <person name="Nishimoto Y."/>
            <person name="Shigenobu S."/>
            <person name="Kawaguchi M."/>
        </authorList>
    </citation>
    <scope>NUCLEOTIDE SEQUENCE</scope>
    <source>
        <strain evidence="2">HR1</strain>
    </source>
</reference>
<evidence type="ECO:0000313" key="3">
    <source>
        <dbReference type="Proteomes" id="UP000615446"/>
    </source>
</evidence>
<dbReference type="EMBL" id="BLAL01000228">
    <property type="protein sequence ID" value="GES93547.1"/>
    <property type="molecule type" value="Genomic_DNA"/>
</dbReference>
<feature type="domain" description="Myb-like" evidence="1">
    <location>
        <begin position="64"/>
        <end position="137"/>
    </location>
</feature>
<dbReference type="Pfam" id="PF13837">
    <property type="entry name" value="Myb_DNA-bind_4"/>
    <property type="match status" value="1"/>
</dbReference>
<evidence type="ECO:0000259" key="1">
    <source>
        <dbReference type="PROSITE" id="PS50090"/>
    </source>
</evidence>
<gene>
    <name evidence="2" type="ORF">RCL2_002029100</name>
</gene>
<dbReference type="OrthoDB" id="2377626at2759"/>
<dbReference type="AlphaFoldDB" id="A0A8H3QW21"/>
<comment type="caution">
    <text evidence="2">The sequence shown here is derived from an EMBL/GenBank/DDBJ whole genome shotgun (WGS) entry which is preliminary data.</text>
</comment>
<evidence type="ECO:0000313" key="2">
    <source>
        <dbReference type="EMBL" id="GES93547.1"/>
    </source>
</evidence>
<organism evidence="2 3">
    <name type="scientific">Rhizophagus clarus</name>
    <dbReference type="NCBI Taxonomy" id="94130"/>
    <lineage>
        <taxon>Eukaryota</taxon>
        <taxon>Fungi</taxon>
        <taxon>Fungi incertae sedis</taxon>
        <taxon>Mucoromycota</taxon>
        <taxon>Glomeromycotina</taxon>
        <taxon>Glomeromycetes</taxon>
        <taxon>Glomerales</taxon>
        <taxon>Glomeraceae</taxon>
        <taxon>Rhizophagus</taxon>
    </lineage>
</organism>
<protein>
    <recommendedName>
        <fullName evidence="1">Myb-like domain-containing protein</fullName>
    </recommendedName>
</protein>
<proteinExistence type="predicted"/>